<feature type="domain" description="Orn/Lys/Arg decarboxylases family 1 pyridoxal-P attachment site" evidence="6">
    <location>
        <begin position="8"/>
        <end position="306"/>
    </location>
</feature>
<comment type="cofactor">
    <cofactor evidence="1">
        <name>pyridoxal 5'-phosphate</name>
        <dbReference type="ChEBI" id="CHEBI:597326"/>
    </cofactor>
</comment>
<dbReference type="SUPFAM" id="SSF55904">
    <property type="entry name" value="Ornithine decarboxylase C-terminal domain"/>
    <property type="match status" value="1"/>
</dbReference>
<evidence type="ECO:0000256" key="2">
    <source>
        <dbReference type="ARBA" id="ARBA00010671"/>
    </source>
</evidence>
<accession>A0ABS1TSE6</accession>
<keyword evidence="4" id="KW-0663">Pyridoxal phosphate</keyword>
<dbReference type="EMBL" id="JAESWB010000284">
    <property type="protein sequence ID" value="MBL4954231.1"/>
    <property type="molecule type" value="Genomic_DNA"/>
</dbReference>
<name>A0ABS1TSE6_9BACI</name>
<dbReference type="Gene3D" id="3.90.105.10">
    <property type="entry name" value="Molybdopterin biosynthesis moea protein, domain 2"/>
    <property type="match status" value="1"/>
</dbReference>
<keyword evidence="9" id="KW-1185">Reference proteome</keyword>
<gene>
    <name evidence="8" type="ORF">JK635_18870</name>
</gene>
<comment type="caution">
    <text evidence="8">The sequence shown here is derived from an EMBL/GenBank/DDBJ whole genome shotgun (WGS) entry which is preliminary data.</text>
</comment>
<dbReference type="InterPro" id="IPR015421">
    <property type="entry name" value="PyrdxlP-dep_Trfase_major"/>
</dbReference>
<protein>
    <submittedName>
        <fullName evidence="8">Aminotransferase class I/II-fold pyridoxal phosphate-dependent enzyme</fullName>
    </submittedName>
</protein>
<dbReference type="InterPro" id="IPR000310">
    <property type="entry name" value="Orn/Lys/Arg_deCO2ase_major_dom"/>
</dbReference>
<reference evidence="8 9" key="1">
    <citation type="submission" date="2021-01" db="EMBL/GenBank/DDBJ databases">
        <title>Genome public.</title>
        <authorList>
            <person name="Liu C."/>
            <person name="Sun Q."/>
        </authorList>
    </citation>
    <scope>NUCLEOTIDE SEQUENCE [LARGE SCALE GENOMIC DNA]</scope>
    <source>
        <strain evidence="8 9">YIM B02564</strain>
    </source>
</reference>
<evidence type="ECO:0000259" key="6">
    <source>
        <dbReference type="Pfam" id="PF01276"/>
    </source>
</evidence>
<dbReference type="Pfam" id="PF03711">
    <property type="entry name" value="OKR_DC_1_C"/>
    <property type="match status" value="1"/>
</dbReference>
<evidence type="ECO:0000313" key="8">
    <source>
        <dbReference type="EMBL" id="MBL4954231.1"/>
    </source>
</evidence>
<keyword evidence="5" id="KW-0456">Lyase</keyword>
<dbReference type="Proteomes" id="UP000623967">
    <property type="component" value="Unassembled WGS sequence"/>
</dbReference>
<dbReference type="Gene3D" id="3.40.640.10">
    <property type="entry name" value="Type I PLP-dependent aspartate aminotransferase-like (Major domain)"/>
    <property type="match status" value="1"/>
</dbReference>
<dbReference type="PANTHER" id="PTHR43277:SF3">
    <property type="entry name" value="DECARBOXYLASE, PUTATIVE-RELATED"/>
    <property type="match status" value="1"/>
</dbReference>
<dbReference type="PANTHER" id="PTHR43277">
    <property type="entry name" value="ARGININE DECARBOXYLASE"/>
    <property type="match status" value="1"/>
</dbReference>
<dbReference type="InterPro" id="IPR008286">
    <property type="entry name" value="Prn/Lys/Arg_de-COase_C"/>
</dbReference>
<dbReference type="InterPro" id="IPR052357">
    <property type="entry name" value="Orn_Lys_Arg_decarboxylase-I"/>
</dbReference>
<evidence type="ECO:0000256" key="3">
    <source>
        <dbReference type="ARBA" id="ARBA00022793"/>
    </source>
</evidence>
<keyword evidence="8" id="KW-0032">Aminotransferase</keyword>
<evidence type="ECO:0000256" key="4">
    <source>
        <dbReference type="ARBA" id="ARBA00022898"/>
    </source>
</evidence>
<dbReference type="CDD" id="cd00615">
    <property type="entry name" value="Orn_deC_like"/>
    <property type="match status" value="1"/>
</dbReference>
<dbReference type="SUPFAM" id="SSF53383">
    <property type="entry name" value="PLP-dependent transferases"/>
    <property type="match status" value="1"/>
</dbReference>
<evidence type="ECO:0000313" key="9">
    <source>
        <dbReference type="Proteomes" id="UP000623967"/>
    </source>
</evidence>
<feature type="domain" description="Orn/Lys/Arg decarboxylase C-terminal" evidence="7">
    <location>
        <begin position="404"/>
        <end position="455"/>
    </location>
</feature>
<evidence type="ECO:0000256" key="5">
    <source>
        <dbReference type="ARBA" id="ARBA00023239"/>
    </source>
</evidence>
<comment type="similarity">
    <text evidence="2">Belongs to the Orn/Lys/Arg decarboxylase class-I family.</text>
</comment>
<proteinExistence type="inferred from homology"/>
<dbReference type="Pfam" id="PF01276">
    <property type="entry name" value="OKR_DC_1"/>
    <property type="match status" value="1"/>
</dbReference>
<evidence type="ECO:0000259" key="7">
    <source>
        <dbReference type="Pfam" id="PF03711"/>
    </source>
</evidence>
<dbReference type="GO" id="GO:0008483">
    <property type="term" value="F:transaminase activity"/>
    <property type="evidence" value="ECO:0007669"/>
    <property type="project" value="UniProtKB-KW"/>
</dbReference>
<evidence type="ECO:0000256" key="1">
    <source>
        <dbReference type="ARBA" id="ARBA00001933"/>
    </source>
</evidence>
<dbReference type="InterPro" id="IPR015424">
    <property type="entry name" value="PyrdxlP-dep_Trfase"/>
</dbReference>
<keyword evidence="8" id="KW-0808">Transferase</keyword>
<dbReference type="InterPro" id="IPR036633">
    <property type="entry name" value="Prn/Lys/Arg_de-COase_C_sf"/>
</dbReference>
<organism evidence="8 9">
    <name type="scientific">Neobacillus paridis</name>
    <dbReference type="NCBI Taxonomy" id="2803862"/>
    <lineage>
        <taxon>Bacteria</taxon>
        <taxon>Bacillati</taxon>
        <taxon>Bacillota</taxon>
        <taxon>Bacilli</taxon>
        <taxon>Bacillales</taxon>
        <taxon>Bacillaceae</taxon>
        <taxon>Neobacillus</taxon>
    </lineage>
</organism>
<sequence length="478" mass="52751">MDRQLTLPLVNALVNHISKKPISFHVPGHKYGLVFPDSYDTFKALLQMDATELSGLDDLHAPEGAILQAEELLAELFQVKRSYFLVNGSTGGNLAMIMTACSEDDIVLVQRNCHKSVLNALQLAKAKPVFIEPEYSIDWKIAAGVSVNMIKEAICLYPEARAIILTYPNYYGLVYNLKEIIDIAHQKQIPVLVDEAHGAHLIVGHPFPASAVSIGADMVVQSAHKTLPAMTMGSFLHFNSQLLSSDKLEHYLQIFQSSSPSYPIMASLDIARQYLAAYNQQDLSDLYVKIDHFKAQLADISAIKVLDYPTTSKGDLLKVTIQSRCELNGYELQQRLEGRSLYPELADPNNVLLILPLLKAGQEFPLEEAAAKVADSLADCRVQERAWDYTLNGANISRLAVDYKEMAGLTVRAERLAKSVGQICAEQIIPYPPGIPLLFQGELITAEKLTQLFHLLEAGARVQGGALLHEGQIKVFTA</sequence>
<keyword evidence="3" id="KW-0210">Decarboxylase</keyword>